<reference evidence="3 4" key="2">
    <citation type="submission" date="2017-10" db="EMBL/GenBank/DDBJ databases">
        <title>Extensive intraspecific genome diversity in a model arbuscular mycorrhizal fungus.</title>
        <authorList>
            <person name="Chen E.C.H."/>
            <person name="Morin E."/>
            <person name="Baudet D."/>
            <person name="Noel J."/>
            <person name="Ndikumana S."/>
            <person name="Charron P."/>
            <person name="St-Onge C."/>
            <person name="Giorgi J."/>
            <person name="Grigoriev I.V."/>
            <person name="Roux C."/>
            <person name="Martin F.M."/>
            <person name="Corradi N."/>
        </authorList>
    </citation>
    <scope>NUCLEOTIDE SEQUENCE [LARGE SCALE GENOMIC DNA]</scope>
    <source>
        <strain evidence="3 4">C2</strain>
    </source>
</reference>
<dbReference type="VEuPathDB" id="FungiDB:FUN_014241"/>
<dbReference type="AlphaFoldDB" id="A0A2N1M7Z7"/>
<sequence>MHLTPAGIMGFPKKEIWVTQNSNLIISSELESLKQHITELETNNAKLEVEKAEIEIRNAELLKQVMEKDAKHDAENNQLQNDSAKGIQGKRNITPNNNSSNFNLGAVHHEKLLKEKEMDNFLLEAHKTIVNSEIKQHNKEKKLSKAEQASLNQDQESDTGHRKKDVENIIQMIADDSLLSLAQLFNKADDAKYGAIRTNQKEILCWYYYGKEFLTQQQSEETGLHLPEISCKNLQRKTQKGVKIYMKFESVNSISELTNDKIQDIIDNFSEHNDNDNTDVEEVSSHMTEILAGAGS</sequence>
<dbReference type="VEuPathDB" id="FungiDB:RhiirFUN_001910"/>
<dbReference type="VEuPathDB" id="FungiDB:RhiirA1_474340"/>
<evidence type="ECO:0000313" key="4">
    <source>
        <dbReference type="Proteomes" id="UP000233469"/>
    </source>
</evidence>
<accession>A0A2N1M7Z7</accession>
<proteinExistence type="predicted"/>
<feature type="region of interest" description="Disordered" evidence="2">
    <location>
        <begin position="134"/>
        <end position="162"/>
    </location>
</feature>
<gene>
    <name evidence="3" type="ORF">RhiirC2_797464</name>
</gene>
<dbReference type="EMBL" id="LLXL01004116">
    <property type="protein sequence ID" value="PKK57764.1"/>
    <property type="molecule type" value="Genomic_DNA"/>
</dbReference>
<dbReference type="Proteomes" id="UP000233469">
    <property type="component" value="Unassembled WGS sequence"/>
</dbReference>
<evidence type="ECO:0000313" key="3">
    <source>
        <dbReference type="EMBL" id="PKK57764.1"/>
    </source>
</evidence>
<organism evidence="3 4">
    <name type="scientific">Rhizophagus irregularis</name>
    <dbReference type="NCBI Taxonomy" id="588596"/>
    <lineage>
        <taxon>Eukaryota</taxon>
        <taxon>Fungi</taxon>
        <taxon>Fungi incertae sedis</taxon>
        <taxon>Mucoromycota</taxon>
        <taxon>Glomeromycotina</taxon>
        <taxon>Glomeromycetes</taxon>
        <taxon>Glomerales</taxon>
        <taxon>Glomeraceae</taxon>
        <taxon>Rhizophagus</taxon>
    </lineage>
</organism>
<name>A0A2N1M7Z7_9GLOM</name>
<comment type="caution">
    <text evidence="3">The sequence shown here is derived from an EMBL/GenBank/DDBJ whole genome shotgun (WGS) entry which is preliminary data.</text>
</comment>
<keyword evidence="1" id="KW-0175">Coiled coil</keyword>
<feature type="coiled-coil region" evidence="1">
    <location>
        <begin position="30"/>
        <end position="82"/>
    </location>
</feature>
<evidence type="ECO:0000256" key="1">
    <source>
        <dbReference type="SAM" id="Coils"/>
    </source>
</evidence>
<evidence type="ECO:0000256" key="2">
    <source>
        <dbReference type="SAM" id="MobiDB-lite"/>
    </source>
</evidence>
<reference evidence="3 4" key="1">
    <citation type="submission" date="2016-04" db="EMBL/GenBank/DDBJ databases">
        <title>Genome analyses suggest a sexual origin of heterokaryosis in a supposedly ancient asexual fungus.</title>
        <authorList>
            <person name="Ropars J."/>
            <person name="Sedzielewska K."/>
            <person name="Noel J."/>
            <person name="Charron P."/>
            <person name="Farinelli L."/>
            <person name="Marton T."/>
            <person name="Kruger M."/>
            <person name="Pelin A."/>
            <person name="Brachmann A."/>
            <person name="Corradi N."/>
        </authorList>
    </citation>
    <scope>NUCLEOTIDE SEQUENCE [LARGE SCALE GENOMIC DNA]</scope>
    <source>
        <strain evidence="3 4">C2</strain>
    </source>
</reference>
<feature type="compositionally biased region" description="Basic and acidic residues" evidence="2">
    <location>
        <begin position="134"/>
        <end position="145"/>
    </location>
</feature>
<protein>
    <submittedName>
        <fullName evidence="3">Uncharacterized protein</fullName>
    </submittedName>
</protein>